<evidence type="ECO:0000313" key="2">
    <source>
        <dbReference type="Proteomes" id="UP000475862"/>
    </source>
</evidence>
<gene>
    <name evidence="1" type="ORF">AGLY_005356</name>
</gene>
<keyword evidence="2" id="KW-1185">Reference proteome</keyword>
<reference evidence="1 2" key="1">
    <citation type="submission" date="2019-08" db="EMBL/GenBank/DDBJ databases">
        <title>The genome of the soybean aphid Biotype 1, its phylome, world population structure and adaptation to the North American continent.</title>
        <authorList>
            <person name="Giordano R."/>
            <person name="Donthu R.K."/>
            <person name="Hernandez A.G."/>
            <person name="Wright C.L."/>
            <person name="Zimin A.V."/>
        </authorList>
    </citation>
    <scope>NUCLEOTIDE SEQUENCE [LARGE SCALE GENOMIC DNA]</scope>
    <source>
        <tissue evidence="1">Whole aphids</tissue>
    </source>
</reference>
<name>A0A6G0TWW3_APHGL</name>
<organism evidence="1 2">
    <name type="scientific">Aphis glycines</name>
    <name type="common">Soybean aphid</name>
    <dbReference type="NCBI Taxonomy" id="307491"/>
    <lineage>
        <taxon>Eukaryota</taxon>
        <taxon>Metazoa</taxon>
        <taxon>Ecdysozoa</taxon>
        <taxon>Arthropoda</taxon>
        <taxon>Hexapoda</taxon>
        <taxon>Insecta</taxon>
        <taxon>Pterygota</taxon>
        <taxon>Neoptera</taxon>
        <taxon>Paraneoptera</taxon>
        <taxon>Hemiptera</taxon>
        <taxon>Sternorrhyncha</taxon>
        <taxon>Aphidomorpha</taxon>
        <taxon>Aphidoidea</taxon>
        <taxon>Aphididae</taxon>
        <taxon>Aphidini</taxon>
        <taxon>Aphis</taxon>
        <taxon>Aphis</taxon>
    </lineage>
</organism>
<proteinExistence type="predicted"/>
<dbReference type="Proteomes" id="UP000475862">
    <property type="component" value="Unassembled WGS sequence"/>
</dbReference>
<dbReference type="AlphaFoldDB" id="A0A6G0TWW3"/>
<accession>A0A6G0TWW3</accession>
<dbReference type="EMBL" id="VYZN01000014">
    <property type="protein sequence ID" value="KAE9540104.1"/>
    <property type="molecule type" value="Genomic_DNA"/>
</dbReference>
<evidence type="ECO:0000313" key="1">
    <source>
        <dbReference type="EMBL" id="KAE9540104.1"/>
    </source>
</evidence>
<comment type="caution">
    <text evidence="1">The sequence shown here is derived from an EMBL/GenBank/DDBJ whole genome shotgun (WGS) entry which is preliminary data.</text>
</comment>
<protein>
    <submittedName>
        <fullName evidence="1">Uncharacterized protein</fullName>
    </submittedName>
</protein>
<sequence length="188" mass="22069">MDPRLGSLCLLGIPMMFWSNNFGPIKLEIAPYVGTDLLYSRHSLSTSKTWDSRLLKNVNNLFMYPEPYLRMDKIDICPGPIVFILMPKSVSKFILFIIPTVKTLYHSPIVQYIIIYHEVLITIPTHFKDPLMVIDEESRNTRASPTQIVREDFIRKLDKEYLTVNFNLNHVNFYPKHMLCKLVDTIWF</sequence>